<proteinExistence type="predicted"/>
<keyword evidence="3" id="KW-1185">Reference proteome</keyword>
<feature type="region of interest" description="Disordered" evidence="1">
    <location>
        <begin position="1"/>
        <end position="26"/>
    </location>
</feature>
<feature type="region of interest" description="Disordered" evidence="1">
    <location>
        <begin position="316"/>
        <end position="338"/>
    </location>
</feature>
<comment type="caution">
    <text evidence="2">The sequence shown here is derived from an EMBL/GenBank/DDBJ whole genome shotgun (WGS) entry which is preliminary data.</text>
</comment>
<feature type="compositionally biased region" description="Acidic residues" evidence="1">
    <location>
        <begin position="318"/>
        <end position="338"/>
    </location>
</feature>
<dbReference type="AlphaFoldDB" id="A0A8H4A9C4"/>
<dbReference type="EMBL" id="WTPW01001102">
    <property type="protein sequence ID" value="KAF0456627.1"/>
    <property type="molecule type" value="Genomic_DNA"/>
</dbReference>
<feature type="compositionally biased region" description="Low complexity" evidence="1">
    <location>
        <begin position="40"/>
        <end position="49"/>
    </location>
</feature>
<gene>
    <name evidence="2" type="ORF">F8M41_001341</name>
</gene>
<feature type="region of interest" description="Disordered" evidence="1">
    <location>
        <begin position="32"/>
        <end position="51"/>
    </location>
</feature>
<dbReference type="OrthoDB" id="2421681at2759"/>
<organism evidence="2 3">
    <name type="scientific">Gigaspora margarita</name>
    <dbReference type="NCBI Taxonomy" id="4874"/>
    <lineage>
        <taxon>Eukaryota</taxon>
        <taxon>Fungi</taxon>
        <taxon>Fungi incertae sedis</taxon>
        <taxon>Mucoromycota</taxon>
        <taxon>Glomeromycotina</taxon>
        <taxon>Glomeromycetes</taxon>
        <taxon>Diversisporales</taxon>
        <taxon>Gigasporaceae</taxon>
        <taxon>Gigaspora</taxon>
    </lineage>
</organism>
<sequence length="338" mass="38006">MMAFREMHLGVSSSAPKRKSARIASQESFVGGTSNLRINSGSSSSSRSSYALKDLPSSASKFSREDVEALNATFKSASNESEVIPDVEATNIPHHFLLNLSNEMLRSPVFDVDNIHGLSDEYVKTFINNLHRVVANAGLDIGTDESKTDSLVAYMLTRFAEFDRWPFGVRIKEYYRLSVCDQTVSAKPEFVVDKKGVVMVVVEDKHLKNVFVPNFGESQIFAEILACAYDNLRISRVFTEQTIFAVRFISSNVTFYKVNIPAAYWEELQRGLPRKQSITVLRWPGENDPKTGLDLAEPAGRLTVLTALIKIRESLLREEEEENEEGEDEEEDEEGEDE</sequence>
<reference evidence="2 3" key="1">
    <citation type="journal article" date="2019" name="Environ. Microbiol.">
        <title>At the nexus of three kingdoms: the genome of the mycorrhizal fungus Gigaspora margarita provides insights into plant, endobacterial and fungal interactions.</title>
        <authorList>
            <person name="Venice F."/>
            <person name="Ghignone S."/>
            <person name="Salvioli di Fossalunga A."/>
            <person name="Amselem J."/>
            <person name="Novero M."/>
            <person name="Xianan X."/>
            <person name="Sedzielewska Toro K."/>
            <person name="Morin E."/>
            <person name="Lipzen A."/>
            <person name="Grigoriev I.V."/>
            <person name="Henrissat B."/>
            <person name="Martin F.M."/>
            <person name="Bonfante P."/>
        </authorList>
    </citation>
    <scope>NUCLEOTIDE SEQUENCE [LARGE SCALE GENOMIC DNA]</scope>
    <source>
        <strain evidence="2 3">BEG34</strain>
    </source>
</reference>
<protein>
    <submittedName>
        <fullName evidence="2">Uncharacterized protein</fullName>
    </submittedName>
</protein>
<dbReference type="Proteomes" id="UP000439903">
    <property type="component" value="Unassembled WGS sequence"/>
</dbReference>
<accession>A0A8H4A9C4</accession>
<evidence type="ECO:0000313" key="3">
    <source>
        <dbReference type="Proteomes" id="UP000439903"/>
    </source>
</evidence>
<name>A0A8H4A9C4_GIGMA</name>
<evidence type="ECO:0000256" key="1">
    <source>
        <dbReference type="SAM" id="MobiDB-lite"/>
    </source>
</evidence>
<evidence type="ECO:0000313" key="2">
    <source>
        <dbReference type="EMBL" id="KAF0456627.1"/>
    </source>
</evidence>